<evidence type="ECO:0000259" key="4">
    <source>
        <dbReference type="PROSITE" id="PS50932"/>
    </source>
</evidence>
<organism evidence="6 7">
    <name type="scientific">Paenibacillus agricola</name>
    <dbReference type="NCBI Taxonomy" id="2716264"/>
    <lineage>
        <taxon>Bacteria</taxon>
        <taxon>Bacillati</taxon>
        <taxon>Bacillota</taxon>
        <taxon>Bacilli</taxon>
        <taxon>Bacillales</taxon>
        <taxon>Paenibacillaceae</taxon>
        <taxon>Paenibacillus</taxon>
    </lineage>
</organism>
<dbReference type="PANTHER" id="PTHR30146:SF109">
    <property type="entry name" value="HTH-TYPE TRANSCRIPTIONAL REGULATOR GALS"/>
    <property type="match status" value="1"/>
</dbReference>
<dbReference type="SMART" id="SM00354">
    <property type="entry name" value="HTH_LACI"/>
    <property type="match status" value="1"/>
</dbReference>
<dbReference type="PROSITE" id="PS00356">
    <property type="entry name" value="HTH_LACI_1"/>
    <property type="match status" value="1"/>
</dbReference>
<dbReference type="InterPro" id="IPR001761">
    <property type="entry name" value="Peripla_BP/Lac1_sug-bd_dom"/>
</dbReference>
<dbReference type="PROSITE" id="PS50932">
    <property type="entry name" value="HTH_LACI_2"/>
    <property type="match status" value="1"/>
</dbReference>
<keyword evidence="7" id="KW-1185">Reference proteome</keyword>
<name>A0ABX0JIU5_9BACL</name>
<dbReference type="Pfam" id="PF00532">
    <property type="entry name" value="Peripla_BP_1"/>
    <property type="match status" value="1"/>
</dbReference>
<reference evidence="6" key="1">
    <citation type="submission" date="2020-03" db="EMBL/GenBank/DDBJ databases">
        <title>Draft sequencing of Paenibacilllus sp. S3N08.</title>
        <authorList>
            <person name="Kim D.-U."/>
        </authorList>
    </citation>
    <scope>NUCLEOTIDE SEQUENCE</scope>
    <source>
        <strain evidence="6">S3N08</strain>
    </source>
</reference>
<gene>
    <name evidence="6" type="ORF">G9U52_34890</name>
</gene>
<dbReference type="Pfam" id="PF00356">
    <property type="entry name" value="LacI"/>
    <property type="match status" value="1"/>
</dbReference>
<dbReference type="Proteomes" id="UP001165962">
    <property type="component" value="Unassembled WGS sequence"/>
</dbReference>
<dbReference type="CDD" id="cd01392">
    <property type="entry name" value="HTH_LacI"/>
    <property type="match status" value="1"/>
</dbReference>
<evidence type="ECO:0000256" key="2">
    <source>
        <dbReference type="ARBA" id="ARBA00023125"/>
    </source>
</evidence>
<keyword evidence="1" id="KW-0805">Transcription regulation</keyword>
<keyword evidence="2" id="KW-0238">DNA-binding</keyword>
<dbReference type="Gene3D" id="1.10.260.40">
    <property type="entry name" value="lambda repressor-like DNA-binding domains"/>
    <property type="match status" value="1"/>
</dbReference>
<sequence>MDRKITINDVAEKAGVSRQTISRVLNNKGDVNETTRKRVLRIIEELDFQPSMQARSMVTRKTNTIALLIPDITNPFFSEIVRGIDRTVRATNINVLLFSTDEEVSREVSCIQLAQNYNVDGIILCSPRLDEINLRKLISSKLPVVLLNREIAEMNKVYSIIVDAQTGGYTAAKYLLDLGHRSIGILVGPAYADSSVKRLIGYKKALSDYAVPLDESLILHIDHQHDKIHENTQLLVKRNATAILAYNDMTAAKIIQSCTEMGLEVPKDISVIGFDGIPISRLVNPRLTTMDLPLYEMGEMIANTLMKMINGEETHTKLTVVLPLLKVGQSTRAIT</sequence>
<protein>
    <submittedName>
        <fullName evidence="6">LacI family transcriptional regulator</fullName>
    </submittedName>
</protein>
<dbReference type="InterPro" id="IPR010982">
    <property type="entry name" value="Lambda_DNA-bd_dom_sf"/>
</dbReference>
<dbReference type="PANTHER" id="PTHR30146">
    <property type="entry name" value="LACI-RELATED TRANSCRIPTIONAL REPRESSOR"/>
    <property type="match status" value="1"/>
</dbReference>
<evidence type="ECO:0000313" key="7">
    <source>
        <dbReference type="Proteomes" id="UP001165962"/>
    </source>
</evidence>
<proteinExistence type="predicted"/>
<evidence type="ECO:0000256" key="3">
    <source>
        <dbReference type="ARBA" id="ARBA00023163"/>
    </source>
</evidence>
<evidence type="ECO:0000259" key="5">
    <source>
        <dbReference type="PROSITE" id="PS50943"/>
    </source>
</evidence>
<keyword evidence="3" id="KW-0804">Transcription</keyword>
<dbReference type="SUPFAM" id="SSF53822">
    <property type="entry name" value="Periplasmic binding protein-like I"/>
    <property type="match status" value="1"/>
</dbReference>
<dbReference type="SUPFAM" id="SSF47413">
    <property type="entry name" value="lambda repressor-like DNA-binding domains"/>
    <property type="match status" value="1"/>
</dbReference>
<dbReference type="Gene3D" id="3.40.50.2300">
    <property type="match status" value="2"/>
</dbReference>
<dbReference type="InterPro" id="IPR000843">
    <property type="entry name" value="HTH_LacI"/>
</dbReference>
<comment type="caution">
    <text evidence="6">The sequence shown here is derived from an EMBL/GenBank/DDBJ whole genome shotgun (WGS) entry which is preliminary data.</text>
</comment>
<dbReference type="RefSeq" id="WP_166156811.1">
    <property type="nucleotide sequence ID" value="NZ_JAAOIW010000024.1"/>
</dbReference>
<dbReference type="PRINTS" id="PR00036">
    <property type="entry name" value="HTHLACI"/>
</dbReference>
<evidence type="ECO:0000256" key="1">
    <source>
        <dbReference type="ARBA" id="ARBA00023015"/>
    </source>
</evidence>
<dbReference type="PROSITE" id="PS50943">
    <property type="entry name" value="HTH_CROC1"/>
    <property type="match status" value="1"/>
</dbReference>
<evidence type="ECO:0000313" key="6">
    <source>
        <dbReference type="EMBL" id="NHN34932.1"/>
    </source>
</evidence>
<feature type="domain" description="HTH lacI-type" evidence="4">
    <location>
        <begin position="5"/>
        <end position="59"/>
    </location>
</feature>
<dbReference type="InterPro" id="IPR028082">
    <property type="entry name" value="Peripla_BP_I"/>
</dbReference>
<accession>A0ABX0JIU5</accession>
<feature type="domain" description="HTH cro/C1-type" evidence="5">
    <location>
        <begin position="3"/>
        <end position="49"/>
    </location>
</feature>
<dbReference type="CDD" id="cd06267">
    <property type="entry name" value="PBP1_LacI_sugar_binding-like"/>
    <property type="match status" value="1"/>
</dbReference>
<dbReference type="EMBL" id="JAAOIW010000024">
    <property type="protein sequence ID" value="NHN34932.1"/>
    <property type="molecule type" value="Genomic_DNA"/>
</dbReference>
<dbReference type="InterPro" id="IPR001387">
    <property type="entry name" value="Cro/C1-type_HTH"/>
</dbReference>